<accession>A0ABR4QHI9</accession>
<name>A0ABR4QHI9_9CEST</name>
<sequence>MHTKEWLMVVSAHAYRAIAKLSDGGTPDDAATSHFINAPAKVKQPVTVRWQCRHNASDHQRHARSSKAGRSNFSFMRELDAHTQQRRRAVLRDKIAR</sequence>
<keyword evidence="4" id="KW-1185">Reference proteome</keyword>
<feature type="region of interest" description="Disordered" evidence="1">
    <location>
        <begin position="55"/>
        <end position="97"/>
    </location>
</feature>
<protein>
    <submittedName>
        <fullName evidence="2">Uncharacterized protein</fullName>
    </submittedName>
</protein>
<evidence type="ECO:0000313" key="2">
    <source>
        <dbReference type="EMBL" id="KAL5108865.1"/>
    </source>
</evidence>
<reference evidence="2 4" key="1">
    <citation type="journal article" date="2022" name="Front. Cell. Infect. Microbiol.">
        <title>The Genomes of Two Strains of Taenia crassiceps the Animal Model for the Study of Human Cysticercosis.</title>
        <authorList>
            <person name="Bobes R.J."/>
            <person name="Estrada K."/>
            <person name="Rios-Valencia D.G."/>
            <person name="Calderon-Gallegos A."/>
            <person name="de la Torre P."/>
            <person name="Carrero J.C."/>
            <person name="Sanchez-Flores A."/>
            <person name="Laclette J.P."/>
        </authorList>
    </citation>
    <scope>NUCLEOTIDE SEQUENCE [LARGE SCALE GENOMIC DNA]</scope>
    <source>
        <strain evidence="2">WFUcys</strain>
    </source>
</reference>
<organism evidence="2 4">
    <name type="scientific">Taenia crassiceps</name>
    <dbReference type="NCBI Taxonomy" id="6207"/>
    <lineage>
        <taxon>Eukaryota</taxon>
        <taxon>Metazoa</taxon>
        <taxon>Spiralia</taxon>
        <taxon>Lophotrochozoa</taxon>
        <taxon>Platyhelminthes</taxon>
        <taxon>Cestoda</taxon>
        <taxon>Eucestoda</taxon>
        <taxon>Cyclophyllidea</taxon>
        <taxon>Taeniidae</taxon>
        <taxon>Taenia</taxon>
    </lineage>
</organism>
<comment type="caution">
    <text evidence="2">The sequence shown here is derived from an EMBL/GenBank/DDBJ whole genome shotgun (WGS) entry which is preliminary data.</text>
</comment>
<dbReference type="Proteomes" id="UP001651158">
    <property type="component" value="Unassembled WGS sequence"/>
</dbReference>
<gene>
    <name evidence="2" type="ORF">TcWFU_004613</name>
    <name evidence="3" type="ORF">TcWFU_006209</name>
</gene>
<reference evidence="2" key="2">
    <citation type="submission" date="2024-12" db="EMBL/GenBank/DDBJ databases">
        <authorList>
            <person name="Estrada K."/>
            <person name="Bobes R.J."/>
            <person name="Sanchez-Flores A."/>
            <person name="Laclette J.P."/>
        </authorList>
    </citation>
    <scope>NUCLEOTIDE SEQUENCE</scope>
    <source>
        <strain evidence="2">WFUcys</strain>
        <tissue evidence="2">Peritoneal cavity of infected mice</tissue>
    </source>
</reference>
<proteinExistence type="predicted"/>
<evidence type="ECO:0000313" key="4">
    <source>
        <dbReference type="Proteomes" id="UP001651158"/>
    </source>
</evidence>
<evidence type="ECO:0000313" key="3">
    <source>
        <dbReference type="EMBL" id="KAL5109047.1"/>
    </source>
</evidence>
<evidence type="ECO:0000256" key="1">
    <source>
        <dbReference type="SAM" id="MobiDB-lite"/>
    </source>
</evidence>
<dbReference type="EMBL" id="JAKROA010000003">
    <property type="protein sequence ID" value="KAL5109047.1"/>
    <property type="molecule type" value="Genomic_DNA"/>
</dbReference>
<dbReference type="EMBL" id="JAKROA010000003">
    <property type="protein sequence ID" value="KAL5108865.1"/>
    <property type="molecule type" value="Genomic_DNA"/>
</dbReference>